<reference evidence="2" key="1">
    <citation type="journal article" date="2013" name="Nature">
        <title>Pan genome of the phytoplankton Emiliania underpins its global distribution.</title>
        <authorList>
            <person name="Read B.A."/>
            <person name="Kegel J."/>
            <person name="Klute M.J."/>
            <person name="Kuo A."/>
            <person name="Lefebvre S.C."/>
            <person name="Maumus F."/>
            <person name="Mayer C."/>
            <person name="Miller J."/>
            <person name="Monier A."/>
            <person name="Salamov A."/>
            <person name="Young J."/>
            <person name="Aguilar M."/>
            <person name="Claverie J.M."/>
            <person name="Frickenhaus S."/>
            <person name="Gonzalez K."/>
            <person name="Herman E.K."/>
            <person name="Lin Y.C."/>
            <person name="Napier J."/>
            <person name="Ogata H."/>
            <person name="Sarno A.F."/>
            <person name="Shmutz J."/>
            <person name="Schroeder D."/>
            <person name="de Vargas C."/>
            <person name="Verret F."/>
            <person name="von Dassow P."/>
            <person name="Valentin K."/>
            <person name="Van de Peer Y."/>
            <person name="Wheeler G."/>
            <person name="Dacks J.B."/>
            <person name="Delwiche C.F."/>
            <person name="Dyhrman S.T."/>
            <person name="Glockner G."/>
            <person name="John U."/>
            <person name="Richards T."/>
            <person name="Worden A.Z."/>
            <person name="Zhang X."/>
            <person name="Grigoriev I.V."/>
            <person name="Allen A.E."/>
            <person name="Bidle K."/>
            <person name="Borodovsky M."/>
            <person name="Bowler C."/>
            <person name="Brownlee C."/>
            <person name="Cock J.M."/>
            <person name="Elias M."/>
            <person name="Gladyshev V.N."/>
            <person name="Groth M."/>
            <person name="Guda C."/>
            <person name="Hadaegh A."/>
            <person name="Iglesias-Rodriguez M.D."/>
            <person name="Jenkins J."/>
            <person name="Jones B.M."/>
            <person name="Lawson T."/>
            <person name="Leese F."/>
            <person name="Lindquist E."/>
            <person name="Lobanov A."/>
            <person name="Lomsadze A."/>
            <person name="Malik S.B."/>
            <person name="Marsh M.E."/>
            <person name="Mackinder L."/>
            <person name="Mock T."/>
            <person name="Mueller-Roeber B."/>
            <person name="Pagarete A."/>
            <person name="Parker M."/>
            <person name="Probert I."/>
            <person name="Quesneville H."/>
            <person name="Raines C."/>
            <person name="Rensing S.A."/>
            <person name="Riano-Pachon D.M."/>
            <person name="Richier S."/>
            <person name="Rokitta S."/>
            <person name="Shiraiwa Y."/>
            <person name="Soanes D.M."/>
            <person name="van der Giezen M."/>
            <person name="Wahlund T.M."/>
            <person name="Williams B."/>
            <person name="Wilson W."/>
            <person name="Wolfe G."/>
            <person name="Wurch L.L."/>
        </authorList>
    </citation>
    <scope>NUCLEOTIDE SEQUENCE</scope>
</reference>
<reference evidence="1" key="2">
    <citation type="submission" date="2024-10" db="UniProtKB">
        <authorList>
            <consortium name="EnsemblProtists"/>
        </authorList>
    </citation>
    <scope>IDENTIFICATION</scope>
</reference>
<dbReference type="Proteomes" id="UP000013827">
    <property type="component" value="Unassembled WGS sequence"/>
</dbReference>
<dbReference type="EnsemblProtists" id="EOD08910">
    <property type="protein sequence ID" value="EOD08910"/>
    <property type="gene ID" value="EMIHUDRAFT_258095"/>
</dbReference>
<accession>A0A0D3ICC5</accession>
<dbReference type="AlphaFoldDB" id="A0A0D3ICC5"/>
<evidence type="ECO:0000313" key="2">
    <source>
        <dbReference type="Proteomes" id="UP000013827"/>
    </source>
</evidence>
<dbReference type="HOGENOM" id="CLU_2390641_0_0_1"/>
<dbReference type="GeneID" id="17255062"/>
<proteinExistence type="predicted"/>
<evidence type="ECO:0008006" key="3">
    <source>
        <dbReference type="Google" id="ProtNLM"/>
    </source>
</evidence>
<name>A0A0D3ICC5_EMIH1</name>
<sequence length="94" mass="10881">MNSNYTPWTLEEDRLLLHSYQSGAKITDIRVSSRSAEAIKLQLRRLQNVTPLVRDAHHKSRCDPEAPYQDLQNDIWTPIDSTLALPPNKYDLIH</sequence>
<dbReference type="RefSeq" id="XP_005761339.1">
    <property type="nucleotide sequence ID" value="XM_005761282.1"/>
</dbReference>
<evidence type="ECO:0000313" key="1">
    <source>
        <dbReference type="EnsemblProtists" id="EOD08910"/>
    </source>
</evidence>
<dbReference type="KEGG" id="ehx:EMIHUDRAFT_258095"/>
<protein>
    <recommendedName>
        <fullName evidence="3">Myb-like domain-containing protein</fullName>
    </recommendedName>
</protein>
<dbReference type="PaxDb" id="2903-EOD08910"/>
<keyword evidence="2" id="KW-1185">Reference proteome</keyword>
<organism evidence="1 2">
    <name type="scientific">Emiliania huxleyi (strain CCMP1516)</name>
    <dbReference type="NCBI Taxonomy" id="280463"/>
    <lineage>
        <taxon>Eukaryota</taxon>
        <taxon>Haptista</taxon>
        <taxon>Haptophyta</taxon>
        <taxon>Prymnesiophyceae</taxon>
        <taxon>Isochrysidales</taxon>
        <taxon>Noelaerhabdaceae</taxon>
        <taxon>Emiliania</taxon>
    </lineage>
</organism>